<protein>
    <submittedName>
        <fullName evidence="1">Uncharacterized protein</fullName>
    </submittedName>
</protein>
<dbReference type="Proteomes" id="UP000023152">
    <property type="component" value="Unassembled WGS sequence"/>
</dbReference>
<comment type="caution">
    <text evidence="1">The sequence shown here is derived from an EMBL/GenBank/DDBJ whole genome shotgun (WGS) entry which is preliminary data.</text>
</comment>
<reference evidence="1 2" key="1">
    <citation type="journal article" date="2013" name="Curr. Biol.">
        <title>The Genome of the Foraminiferan Reticulomyxa filosa.</title>
        <authorList>
            <person name="Glockner G."/>
            <person name="Hulsmann N."/>
            <person name="Schleicher M."/>
            <person name="Noegel A.A."/>
            <person name="Eichinger L."/>
            <person name="Gallinger C."/>
            <person name="Pawlowski J."/>
            <person name="Sierra R."/>
            <person name="Euteneuer U."/>
            <person name="Pillet L."/>
            <person name="Moustafa A."/>
            <person name="Platzer M."/>
            <person name="Groth M."/>
            <person name="Szafranski K."/>
            <person name="Schliwa M."/>
        </authorList>
    </citation>
    <scope>NUCLEOTIDE SEQUENCE [LARGE SCALE GENOMIC DNA]</scope>
</reference>
<dbReference type="EMBL" id="ASPP01001041">
    <property type="protein sequence ID" value="ETO36059.1"/>
    <property type="molecule type" value="Genomic_DNA"/>
</dbReference>
<dbReference type="SUPFAM" id="SSF52540">
    <property type="entry name" value="P-loop containing nucleoside triphosphate hydrolases"/>
    <property type="match status" value="1"/>
</dbReference>
<evidence type="ECO:0000313" key="1">
    <source>
        <dbReference type="EMBL" id="ETO36059.1"/>
    </source>
</evidence>
<sequence length="630" mass="73691">KQKEPGDDKPFPKHVVVYGPPGAGKSHLVAYYLGVHQKESLAYLMISFDADTRLQQNCDNKDFKLQLLVRIYFERYIKAGRMDDSKEEKKKEDCASPRRTAFEKFYSRFLDKFHEEKRDVGNVLEQIRQEEQKECMLLVCDDIGQWKEQEVLLHIVNYFTEFCKFVDNHVLTGKKMIAIHTTTSISKFNKEENAILVNYVCLEEFIMKKYSNMESNRGLQLLMKWCKGFTPAYAVLIGMLSDGKSKLEKISNQQSLVDCIRDFKRKLKQDPVMRTLYELLMKHHEAIWYQYVFLHQSNEDQTDKFVEMGIITVSQDDNQKKVAIPFALLVMIDKADNDKPFINALSDINNANEHASPLSFELLVAALFQLRCEANKGKQVEFTKLIPILNSSTEFKGLIIDMSKKIEVGKYEKSFEEIIEKLGVYGIFMCKDDNPALDIVVRLPCYYNGERRIFWGLFEVKKLKTKIAITYHPKTWSFVPVKVGNLLIFTRSNDILKAVNQNKSSRKGSCEQRLVNQQSKAIKLFLKIKFKELNIVVYAAVVRNTLSCNRVYVHNLFGGFSPNFKDLWHWTPIGKHQHFFVENSFILLFFLLCSFKFDKIRQDFHNICWRECSFYCYLCVFPTENCLYFL</sequence>
<dbReference type="InterPro" id="IPR027417">
    <property type="entry name" value="P-loop_NTPase"/>
</dbReference>
<feature type="non-terminal residue" evidence="1">
    <location>
        <position position="1"/>
    </location>
</feature>
<proteinExistence type="predicted"/>
<name>X6PDC4_RETFI</name>
<evidence type="ECO:0000313" key="2">
    <source>
        <dbReference type="Proteomes" id="UP000023152"/>
    </source>
</evidence>
<organism evidence="1 2">
    <name type="scientific">Reticulomyxa filosa</name>
    <dbReference type="NCBI Taxonomy" id="46433"/>
    <lineage>
        <taxon>Eukaryota</taxon>
        <taxon>Sar</taxon>
        <taxon>Rhizaria</taxon>
        <taxon>Retaria</taxon>
        <taxon>Foraminifera</taxon>
        <taxon>Monothalamids</taxon>
        <taxon>Reticulomyxidae</taxon>
        <taxon>Reticulomyxa</taxon>
    </lineage>
</organism>
<accession>X6PDC4</accession>
<keyword evidence="2" id="KW-1185">Reference proteome</keyword>
<dbReference type="AlphaFoldDB" id="X6PDC4"/>
<gene>
    <name evidence="1" type="ORF">RFI_01003</name>
</gene>
<dbReference type="Gene3D" id="3.40.50.300">
    <property type="entry name" value="P-loop containing nucleotide triphosphate hydrolases"/>
    <property type="match status" value="1"/>
</dbReference>